<evidence type="ECO:0000256" key="10">
    <source>
        <dbReference type="ARBA" id="ARBA00023128"/>
    </source>
</evidence>
<protein>
    <recommendedName>
        <fullName evidence="4 13">Cytochrome c oxidase subunit 5A, mitochondrial</fullName>
    </recommendedName>
    <alternativeName>
        <fullName evidence="12 13">Cytochrome c oxidase polypeptide Va</fullName>
    </alternativeName>
</protein>
<dbReference type="Pfam" id="PF02284">
    <property type="entry name" value="COX5A"/>
    <property type="match status" value="1"/>
</dbReference>
<evidence type="ECO:0000256" key="8">
    <source>
        <dbReference type="ARBA" id="ARBA00022946"/>
    </source>
</evidence>
<dbReference type="PANTHER" id="PTHR14200">
    <property type="entry name" value="CYTOCHROME C OXIDASE POLYPEPTIDE"/>
    <property type="match status" value="1"/>
</dbReference>
<keyword evidence="15" id="KW-1185">Reference proteome</keyword>
<evidence type="ECO:0000256" key="7">
    <source>
        <dbReference type="ARBA" id="ARBA00022792"/>
    </source>
</evidence>
<dbReference type="EMBL" id="JBJQND010000009">
    <property type="protein sequence ID" value="KAL3866760.1"/>
    <property type="molecule type" value="Genomic_DNA"/>
</dbReference>
<dbReference type="GO" id="GO:0045277">
    <property type="term" value="C:respiratory chain complex IV"/>
    <property type="evidence" value="ECO:0007669"/>
    <property type="project" value="UniProtKB-UniRule"/>
</dbReference>
<evidence type="ECO:0000256" key="3">
    <source>
        <dbReference type="ARBA" id="ARBA00007972"/>
    </source>
</evidence>
<keyword evidence="9 13" id="KW-0408">Iron</keyword>
<dbReference type="InterPro" id="IPR036545">
    <property type="entry name" value="Cyt_c_oxidase_su5A/6_sf"/>
</dbReference>
<evidence type="ECO:0000313" key="15">
    <source>
        <dbReference type="Proteomes" id="UP001634394"/>
    </source>
</evidence>
<evidence type="ECO:0000256" key="1">
    <source>
        <dbReference type="ARBA" id="ARBA00004443"/>
    </source>
</evidence>
<evidence type="ECO:0000256" key="12">
    <source>
        <dbReference type="ARBA" id="ARBA00031049"/>
    </source>
</evidence>
<gene>
    <name evidence="14" type="ORF">ACJMK2_044036</name>
</gene>
<evidence type="ECO:0000256" key="6">
    <source>
        <dbReference type="ARBA" id="ARBA00022723"/>
    </source>
</evidence>
<comment type="similarity">
    <text evidence="3 13">Belongs to the cytochrome c oxidase subunit 5A family.</text>
</comment>
<evidence type="ECO:0000256" key="9">
    <source>
        <dbReference type="ARBA" id="ARBA00023004"/>
    </source>
</evidence>
<keyword evidence="7 13" id="KW-0999">Mitochondrion inner membrane</keyword>
<dbReference type="GO" id="GO:0006123">
    <property type="term" value="P:mitochondrial electron transport, cytochrome c to oxygen"/>
    <property type="evidence" value="ECO:0007669"/>
    <property type="project" value="UniProtKB-UniRule"/>
</dbReference>
<evidence type="ECO:0000256" key="4">
    <source>
        <dbReference type="ARBA" id="ARBA00021968"/>
    </source>
</evidence>
<reference evidence="14 15" key="1">
    <citation type="submission" date="2024-11" db="EMBL/GenBank/DDBJ databases">
        <title>Chromosome-level genome assembly of the freshwater bivalve Anodonta woodiana.</title>
        <authorList>
            <person name="Chen X."/>
        </authorList>
    </citation>
    <scope>NUCLEOTIDE SEQUENCE [LARGE SCALE GENOMIC DNA]</scope>
    <source>
        <strain evidence="14">MN2024</strain>
        <tissue evidence="14">Gills</tissue>
    </source>
</reference>
<comment type="subunit">
    <text evidence="13">Component of the cytochrome c oxidase (complex IV, CIV), a multisubunit enzyme composed of a catalytic core of 3 subunits and several supernumerary subunits. The complex exists as a monomer or a dimer and forms supercomplexes (SCs) in the inner mitochondrial membrane with ubiquinol-cytochrome c oxidoreductase (cytochrome b-c1 complex, complex III, CIII).</text>
</comment>
<evidence type="ECO:0000256" key="2">
    <source>
        <dbReference type="ARBA" id="ARBA00004673"/>
    </source>
</evidence>
<dbReference type="CDD" id="cd00923">
    <property type="entry name" value="Cyt_c_Oxidase_Va"/>
    <property type="match status" value="1"/>
</dbReference>
<dbReference type="AlphaFoldDB" id="A0ABD3VZJ9"/>
<proteinExistence type="inferred from homology"/>
<dbReference type="GO" id="GO:0005743">
    <property type="term" value="C:mitochondrial inner membrane"/>
    <property type="evidence" value="ECO:0007669"/>
    <property type="project" value="UniProtKB-SubCell"/>
</dbReference>
<evidence type="ECO:0000313" key="14">
    <source>
        <dbReference type="EMBL" id="KAL3866760.1"/>
    </source>
</evidence>
<evidence type="ECO:0000256" key="5">
    <source>
        <dbReference type="ARBA" id="ARBA00022617"/>
    </source>
</evidence>
<dbReference type="GO" id="GO:0046872">
    <property type="term" value="F:metal ion binding"/>
    <property type="evidence" value="ECO:0007669"/>
    <property type="project" value="UniProtKB-UniRule"/>
</dbReference>
<comment type="pathway">
    <text evidence="2 13">Energy metabolism; oxidative phosphorylation.</text>
</comment>
<evidence type="ECO:0000256" key="13">
    <source>
        <dbReference type="RuleBase" id="RU368103"/>
    </source>
</evidence>
<dbReference type="InterPro" id="IPR003204">
    <property type="entry name" value="Cyt_c_oxidase_su5A/6"/>
</dbReference>
<comment type="caution">
    <text evidence="14">The sequence shown here is derived from an EMBL/GenBank/DDBJ whole genome shotgun (WGS) entry which is preliminary data.</text>
</comment>
<comment type="function">
    <text evidence="13">Component of the cytochrome c oxidase, the last enzyme in the mitochondrial electron transport chain which drives oxidative phosphorylation. The respiratory chain contains 3 multisubunit complexes succinate dehydrogenase (complex II, CII), ubiquinol-cytochrome c oxidoreductase (cytochrome b-c1 complex, complex III, CIII) and cytochrome c oxidase (complex IV, CIV), that cooperate to transfer electrons derived from NADH and succinate to molecular oxygen, creating an electrochemical gradient over the inner membrane that drives transmembrane transport and the ATP synthase. Cytochrome c oxidase is the component of the respiratory chain that catalyzes the reduction of oxygen to water. Electrons originating from reduced cytochrome c in the intermembrane space (IMS) are transferred via the dinuclear copper A center (CU(A)) of subunit 2 and heme A of subunit 1 to the active site in subunit 1, a binuclear center (BNC) formed by heme A3 and copper B (CU(B)). The BNC reduces molecular oxygen to 2 water molecules using 4 electrons from cytochrome c in the IMS and 4 protons from the mitochondrial matrix.</text>
</comment>
<dbReference type="PANTHER" id="PTHR14200:SF11">
    <property type="entry name" value="CYTOCHROME C OXIDASE SUBUNIT 5A, MITOCHONDRIAL"/>
    <property type="match status" value="1"/>
</dbReference>
<keyword evidence="6 13" id="KW-0479">Metal-binding</keyword>
<keyword evidence="8 13" id="KW-0809">Transit peptide</keyword>
<name>A0ABD3VZJ9_SINWO</name>
<keyword evidence="10 13" id="KW-0496">Mitochondrion</keyword>
<organism evidence="14 15">
    <name type="scientific">Sinanodonta woodiana</name>
    <name type="common">Chinese pond mussel</name>
    <name type="synonym">Anodonta woodiana</name>
    <dbReference type="NCBI Taxonomy" id="1069815"/>
    <lineage>
        <taxon>Eukaryota</taxon>
        <taxon>Metazoa</taxon>
        <taxon>Spiralia</taxon>
        <taxon>Lophotrochozoa</taxon>
        <taxon>Mollusca</taxon>
        <taxon>Bivalvia</taxon>
        <taxon>Autobranchia</taxon>
        <taxon>Heteroconchia</taxon>
        <taxon>Palaeoheterodonta</taxon>
        <taxon>Unionida</taxon>
        <taxon>Unionoidea</taxon>
        <taxon>Unionidae</taxon>
        <taxon>Unioninae</taxon>
        <taxon>Sinanodonta</taxon>
    </lineage>
</organism>
<keyword evidence="11 13" id="KW-0472">Membrane</keyword>
<keyword evidence="5 13" id="KW-0349">Heme</keyword>
<accession>A0ABD3VZJ9</accession>
<dbReference type="Proteomes" id="UP001634394">
    <property type="component" value="Unassembled WGS sequence"/>
</dbReference>
<evidence type="ECO:0000256" key="11">
    <source>
        <dbReference type="ARBA" id="ARBA00023136"/>
    </source>
</evidence>
<sequence length="155" mass="17991">MFRALVNRTTSVLKNPALVHFKRVPAVVSSVRCSHGKKETAEEFDRRYEEYFNRKDIDGWELRKALNDLQGQDLVPEPKIVIAILKACRRLNDYSLTTRYLEALKIKCGSHEKQIWPYMIQEIRPTLDELGVSLPEELGYNKPELALKSVYDMHG</sequence>
<comment type="subcellular location">
    <subcellularLocation>
        <location evidence="1 13">Mitochondrion inner membrane</location>
        <topology evidence="1 13">Peripheral membrane protein</topology>
        <orientation evidence="1 13">Matrix side</orientation>
    </subcellularLocation>
</comment>
<dbReference type="SUPFAM" id="SSF48479">
    <property type="entry name" value="Cytochrome c oxidase subunit E"/>
    <property type="match status" value="1"/>
</dbReference>
<dbReference type="Gene3D" id="1.25.40.40">
    <property type="entry name" value="Cytochrome c oxidase, subunit Va/VI"/>
    <property type="match status" value="1"/>
</dbReference>